<dbReference type="Pfam" id="PF24046">
    <property type="entry name" value="At4g08330"/>
    <property type="match status" value="1"/>
</dbReference>
<dbReference type="InterPro" id="IPR024060">
    <property type="entry name" value="Ureidoglycolate_lyase_dom_sf"/>
</dbReference>
<evidence type="ECO:0000313" key="3">
    <source>
        <dbReference type="Proteomes" id="UP001222027"/>
    </source>
</evidence>
<organism evidence="2 3">
    <name type="scientific">Ensete ventricosum</name>
    <name type="common">Abyssinian banana</name>
    <name type="synonym">Musa ensete</name>
    <dbReference type="NCBI Taxonomy" id="4639"/>
    <lineage>
        <taxon>Eukaryota</taxon>
        <taxon>Viridiplantae</taxon>
        <taxon>Streptophyta</taxon>
        <taxon>Embryophyta</taxon>
        <taxon>Tracheophyta</taxon>
        <taxon>Spermatophyta</taxon>
        <taxon>Magnoliopsida</taxon>
        <taxon>Liliopsida</taxon>
        <taxon>Zingiberales</taxon>
        <taxon>Musaceae</taxon>
        <taxon>Ensete</taxon>
    </lineage>
</organism>
<gene>
    <name evidence="2" type="ORF">OPV22_033953</name>
</gene>
<feature type="compositionally biased region" description="Low complexity" evidence="1">
    <location>
        <begin position="385"/>
        <end position="397"/>
    </location>
</feature>
<feature type="region of interest" description="Disordered" evidence="1">
    <location>
        <begin position="382"/>
        <end position="404"/>
    </location>
</feature>
<accession>A0AAV8PR84</accession>
<dbReference type="AlphaFoldDB" id="A0AAV8PR84"/>
<proteinExistence type="predicted"/>
<dbReference type="Gene3D" id="2.60.120.480">
    <property type="entry name" value="Ureidoglycolate hydrolase"/>
    <property type="match status" value="1"/>
</dbReference>
<dbReference type="GO" id="GO:0004848">
    <property type="term" value="F:ureidoglycolate hydrolase activity"/>
    <property type="evidence" value="ECO:0007669"/>
    <property type="project" value="InterPro"/>
</dbReference>
<sequence>MLALSRSSFFFCRFSSHSSSSPSQRLKMGSSYPTGALKPSSPKIVKLKPIEVTPATFADFGQVISVSSDGEEYGPSDAQLELHRGVPRFYIMHLEDRKLKFSKITHHASVTQCLGSVGGEEWYLGVAKASILNESEISNEDGQKPVQSCCGHYYTPPHPDDVCVFRISGPKFLKLNVGTWHAGPLFKKKTMDFYNLELSNTNVVDHTTHDFLVHEACLQFLGIIWSSSGRHRRVFPDADDEEKKASRNERSLPAGSFSFSFSSSSSCHLHLLSRSPMVLHNTSRDAMSSSQRDVFYSCGHCGYALNLSSSDRNTAKIGVEYGKALKKGVVSFVAIDESRFTQADELRCHPYFRSRRSWGLFRHQTRLLCRGCGSPIGVATYDGTSSPSSPSEGSSESNYPASSGSRKYKIKIGALQPSDDAASGALLLD</sequence>
<comment type="caution">
    <text evidence="2">The sequence shown here is derived from an EMBL/GenBank/DDBJ whole genome shotgun (WGS) entry which is preliminary data.</text>
</comment>
<dbReference type="Proteomes" id="UP001222027">
    <property type="component" value="Unassembled WGS sequence"/>
</dbReference>
<dbReference type="PANTHER" id="PTHR35721:SF1">
    <property type="entry name" value="UREIDOGLYCOLATE HYDROLASE"/>
    <property type="match status" value="1"/>
</dbReference>
<dbReference type="PANTHER" id="PTHR35721">
    <property type="entry name" value="UREIDOGLYCOLATE HYDROLASE"/>
    <property type="match status" value="1"/>
</dbReference>
<evidence type="ECO:0000256" key="1">
    <source>
        <dbReference type="SAM" id="MobiDB-lite"/>
    </source>
</evidence>
<dbReference type="EMBL" id="JAQQAF010000009">
    <property type="protein sequence ID" value="KAJ8461027.1"/>
    <property type="molecule type" value="Genomic_DNA"/>
</dbReference>
<reference evidence="2 3" key="1">
    <citation type="submission" date="2022-12" db="EMBL/GenBank/DDBJ databases">
        <title>Chromosome-scale assembly of the Ensete ventricosum genome.</title>
        <authorList>
            <person name="Dussert Y."/>
            <person name="Stocks J."/>
            <person name="Wendawek A."/>
            <person name="Woldeyes F."/>
            <person name="Nichols R.A."/>
            <person name="Borrell J.S."/>
        </authorList>
    </citation>
    <scope>NUCLEOTIDE SEQUENCE [LARGE SCALE GENOMIC DNA]</scope>
    <source>
        <strain evidence="3">cv. Maze</strain>
        <tissue evidence="2">Seeds</tissue>
    </source>
</reference>
<dbReference type="SUPFAM" id="SSF51182">
    <property type="entry name" value="RmlC-like cupins"/>
    <property type="match status" value="1"/>
</dbReference>
<dbReference type="InterPro" id="IPR011051">
    <property type="entry name" value="RmlC_Cupin_sf"/>
</dbReference>
<name>A0AAV8PR84_ENSVE</name>
<evidence type="ECO:0000313" key="2">
    <source>
        <dbReference type="EMBL" id="KAJ8461027.1"/>
    </source>
</evidence>
<keyword evidence="3" id="KW-1185">Reference proteome</keyword>
<protein>
    <submittedName>
        <fullName evidence="2">Uncharacterized protein</fullName>
    </submittedName>
</protein>
<dbReference type="InterPro" id="IPR045282">
    <property type="entry name" value="At4g08330-like"/>
</dbReference>